<dbReference type="SUPFAM" id="SSF89550">
    <property type="entry name" value="PHP domain-like"/>
    <property type="match status" value="1"/>
</dbReference>
<proteinExistence type="predicted"/>
<evidence type="ECO:0000313" key="2">
    <source>
        <dbReference type="EMBL" id="SVE38414.1"/>
    </source>
</evidence>
<feature type="non-terminal residue" evidence="2">
    <location>
        <position position="128"/>
    </location>
</feature>
<protein>
    <recommendedName>
        <fullName evidence="1">Polymerase/histidinol phosphatase N-terminal domain-containing protein</fullName>
    </recommendedName>
</protein>
<dbReference type="Gene3D" id="3.20.20.140">
    <property type="entry name" value="Metal-dependent hydrolases"/>
    <property type="match status" value="1"/>
</dbReference>
<feature type="domain" description="Polymerase/histidinol phosphatase N-terminal" evidence="1">
    <location>
        <begin position="39"/>
        <end position="106"/>
    </location>
</feature>
<dbReference type="InterPro" id="IPR016195">
    <property type="entry name" value="Pol/histidinol_Pase-like"/>
</dbReference>
<dbReference type="InterPro" id="IPR004805">
    <property type="entry name" value="DnaE2/DnaE/PolC"/>
</dbReference>
<dbReference type="Pfam" id="PF02811">
    <property type="entry name" value="PHP"/>
    <property type="match status" value="1"/>
</dbReference>
<dbReference type="EMBL" id="UINC01213570">
    <property type="protein sequence ID" value="SVE38414.1"/>
    <property type="molecule type" value="Genomic_DNA"/>
</dbReference>
<dbReference type="PANTHER" id="PTHR32294:SF0">
    <property type="entry name" value="DNA POLYMERASE III SUBUNIT ALPHA"/>
    <property type="match status" value="1"/>
</dbReference>
<dbReference type="PANTHER" id="PTHR32294">
    <property type="entry name" value="DNA POLYMERASE III SUBUNIT ALPHA"/>
    <property type="match status" value="1"/>
</dbReference>
<dbReference type="InterPro" id="IPR004013">
    <property type="entry name" value="PHP_dom"/>
</dbReference>
<evidence type="ECO:0000259" key="1">
    <source>
        <dbReference type="SMART" id="SM00481"/>
    </source>
</evidence>
<dbReference type="SMART" id="SM00481">
    <property type="entry name" value="POLIIIAc"/>
    <property type="match status" value="1"/>
</dbReference>
<dbReference type="GO" id="GO:0006260">
    <property type="term" value="P:DNA replication"/>
    <property type="evidence" value="ECO:0007669"/>
    <property type="project" value="InterPro"/>
</dbReference>
<sequence length="128" mass="14585">MESKHRVTTFTLLTTVKLHRLARESPSGLNFEVPKNEFVHLHVHTEFSMLDGACRLDKLVDRAVELNFPSLAITDHGVMHGAVDFYQKAKRRGLKPIIGCEVYIAPRSRFDRKANSRTGKDGYNHLLL</sequence>
<accession>A0A383D281</accession>
<dbReference type="GO" id="GO:0008408">
    <property type="term" value="F:3'-5' exonuclease activity"/>
    <property type="evidence" value="ECO:0007669"/>
    <property type="project" value="InterPro"/>
</dbReference>
<gene>
    <name evidence="2" type="ORF">METZ01_LOCUS491268</name>
</gene>
<dbReference type="InterPro" id="IPR003141">
    <property type="entry name" value="Pol/His_phosphatase_N"/>
</dbReference>
<reference evidence="2" key="1">
    <citation type="submission" date="2018-05" db="EMBL/GenBank/DDBJ databases">
        <authorList>
            <person name="Lanie J.A."/>
            <person name="Ng W.-L."/>
            <person name="Kazmierczak K.M."/>
            <person name="Andrzejewski T.M."/>
            <person name="Davidsen T.M."/>
            <person name="Wayne K.J."/>
            <person name="Tettelin H."/>
            <person name="Glass J.I."/>
            <person name="Rusch D."/>
            <person name="Podicherti R."/>
            <person name="Tsui H.-C.T."/>
            <person name="Winkler M.E."/>
        </authorList>
    </citation>
    <scope>NUCLEOTIDE SEQUENCE</scope>
</reference>
<name>A0A383D281_9ZZZZ</name>
<organism evidence="2">
    <name type="scientific">marine metagenome</name>
    <dbReference type="NCBI Taxonomy" id="408172"/>
    <lineage>
        <taxon>unclassified sequences</taxon>
        <taxon>metagenomes</taxon>
        <taxon>ecological metagenomes</taxon>
    </lineage>
</organism>
<dbReference type="AlphaFoldDB" id="A0A383D281"/>